<name>A0A0W0R5E7_9GAMM</name>
<evidence type="ECO:0008006" key="6">
    <source>
        <dbReference type="Google" id="ProtNLM"/>
    </source>
</evidence>
<keyword evidence="1" id="KW-0732">Signal</keyword>
<dbReference type="RefSeq" id="WP_162261869.1">
    <property type="nucleotide sequence ID" value="NZ_CAAAHS010000002.1"/>
</dbReference>
<feature type="signal peptide" evidence="1">
    <location>
        <begin position="1"/>
        <end position="21"/>
    </location>
</feature>
<evidence type="ECO:0000256" key="1">
    <source>
        <dbReference type="SAM" id="SignalP"/>
    </source>
</evidence>
<gene>
    <name evidence="2" type="ORF">Lade_0946</name>
    <name evidence="3" type="ORF">NCTC12735_00504</name>
</gene>
<dbReference type="KEGG" id="ladl:NCTC12735_00504"/>
<dbReference type="PATRIC" id="fig|45056.6.peg.980"/>
<evidence type="ECO:0000313" key="5">
    <source>
        <dbReference type="Proteomes" id="UP000281170"/>
    </source>
</evidence>
<sequence>MKSKFFIIGMVFLSFITSACANKPNVSLNRNDYVLSTFKTSDGRIVRTFVFKEDLKGLKKGNKIEYFGPWWNN</sequence>
<protein>
    <recommendedName>
        <fullName evidence="6">Lipoprotein</fullName>
    </recommendedName>
</protein>
<accession>A0A0W0R5E7</accession>
<keyword evidence="4" id="KW-1185">Reference proteome</keyword>
<dbReference type="Proteomes" id="UP000054859">
    <property type="component" value="Unassembled WGS sequence"/>
</dbReference>
<reference evidence="3 5" key="2">
    <citation type="submission" date="2018-12" db="EMBL/GenBank/DDBJ databases">
        <authorList>
            <consortium name="Pathogen Informatics"/>
        </authorList>
    </citation>
    <scope>NUCLEOTIDE SEQUENCE [LARGE SCALE GENOMIC DNA]</scope>
    <source>
        <strain evidence="3 5">NCTC12735</strain>
        <plasmid evidence="5">9</plasmid>
    </source>
</reference>
<dbReference type="AlphaFoldDB" id="A0A0W0R5E7"/>
<dbReference type="STRING" id="45056.Lade_0946"/>
<feature type="chain" id="PRO_5036299200" description="Lipoprotein" evidence="1">
    <location>
        <begin position="22"/>
        <end position="73"/>
    </location>
</feature>
<dbReference type="Proteomes" id="UP000281170">
    <property type="component" value="Plasmid 9"/>
</dbReference>
<reference evidence="2 4" key="1">
    <citation type="submission" date="2015-11" db="EMBL/GenBank/DDBJ databases">
        <title>Identification of large and diverse effector repertoires of 38 Legionella species.</title>
        <authorList>
            <person name="Burstein D."/>
            <person name="Amaro F."/>
            <person name="Zusman T."/>
            <person name="Lifshitz Z."/>
            <person name="Cohen O."/>
            <person name="Gilbert J.A."/>
            <person name="Pupko T."/>
            <person name="Shuman H.A."/>
            <person name="Segal G."/>
        </authorList>
    </citation>
    <scope>NUCLEOTIDE SEQUENCE [LARGE SCALE GENOMIC DNA]</scope>
    <source>
        <strain evidence="2 4">1762-AUS-E</strain>
    </source>
</reference>
<dbReference type="EMBL" id="LR134418">
    <property type="protein sequence ID" value="VEH84884.1"/>
    <property type="molecule type" value="Genomic_DNA"/>
</dbReference>
<keyword evidence="3" id="KW-0614">Plasmid</keyword>
<evidence type="ECO:0000313" key="4">
    <source>
        <dbReference type="Proteomes" id="UP000054859"/>
    </source>
</evidence>
<evidence type="ECO:0000313" key="3">
    <source>
        <dbReference type="EMBL" id="VEH84884.1"/>
    </source>
</evidence>
<geneLocation type="plasmid" evidence="3 5">
    <name>9</name>
</geneLocation>
<dbReference type="EMBL" id="LNKA01000001">
    <property type="protein sequence ID" value="KTC66288.1"/>
    <property type="molecule type" value="Genomic_DNA"/>
</dbReference>
<dbReference type="PROSITE" id="PS51257">
    <property type="entry name" value="PROKAR_LIPOPROTEIN"/>
    <property type="match status" value="1"/>
</dbReference>
<organism evidence="2 4">
    <name type="scientific">Legionella adelaidensis</name>
    <dbReference type="NCBI Taxonomy" id="45056"/>
    <lineage>
        <taxon>Bacteria</taxon>
        <taxon>Pseudomonadati</taxon>
        <taxon>Pseudomonadota</taxon>
        <taxon>Gammaproteobacteria</taxon>
        <taxon>Legionellales</taxon>
        <taxon>Legionellaceae</taxon>
        <taxon>Legionella</taxon>
    </lineage>
</organism>
<evidence type="ECO:0000313" key="2">
    <source>
        <dbReference type="EMBL" id="KTC66288.1"/>
    </source>
</evidence>
<proteinExistence type="predicted"/>